<keyword evidence="2" id="KW-0223">Dioxygenase</keyword>
<dbReference type="InterPro" id="IPR037120">
    <property type="entry name" value="Haem_peroxidase_sf_animal"/>
</dbReference>
<evidence type="ECO:0000313" key="7">
    <source>
        <dbReference type="Proteomes" id="UP000245910"/>
    </source>
</evidence>
<keyword evidence="3" id="KW-0560">Oxidoreductase</keyword>
<dbReference type="GO" id="GO:0006979">
    <property type="term" value="P:response to oxidative stress"/>
    <property type="evidence" value="ECO:0007669"/>
    <property type="project" value="InterPro"/>
</dbReference>
<keyword evidence="1" id="KW-0479">Metal-binding</keyword>
<evidence type="ECO:0000313" key="6">
    <source>
        <dbReference type="EMBL" id="CEI70430.1"/>
    </source>
</evidence>
<dbReference type="GO" id="GO:0020037">
    <property type="term" value="F:heme binding"/>
    <property type="evidence" value="ECO:0007669"/>
    <property type="project" value="InterPro"/>
</dbReference>
<keyword evidence="4" id="KW-0408">Iron</keyword>
<dbReference type="SUPFAM" id="SSF48113">
    <property type="entry name" value="Heme-dependent peroxidases"/>
    <property type="match status" value="1"/>
</dbReference>
<evidence type="ECO:0000256" key="2">
    <source>
        <dbReference type="ARBA" id="ARBA00022964"/>
    </source>
</evidence>
<protein>
    <recommendedName>
        <fullName evidence="8">Heme peroxidase</fullName>
    </recommendedName>
</protein>
<dbReference type="Pfam" id="PF03098">
    <property type="entry name" value="An_peroxidase"/>
    <property type="match status" value="1"/>
</dbReference>
<dbReference type="GO" id="GO:0004601">
    <property type="term" value="F:peroxidase activity"/>
    <property type="evidence" value="ECO:0007669"/>
    <property type="project" value="InterPro"/>
</dbReference>
<name>A0A2L2U3D6_9HYPO</name>
<organism evidence="6 7">
    <name type="scientific">Fusarium venenatum</name>
    <dbReference type="NCBI Taxonomy" id="56646"/>
    <lineage>
        <taxon>Eukaryota</taxon>
        <taxon>Fungi</taxon>
        <taxon>Dikarya</taxon>
        <taxon>Ascomycota</taxon>
        <taxon>Pezizomycotina</taxon>
        <taxon>Sordariomycetes</taxon>
        <taxon>Hypocreomycetidae</taxon>
        <taxon>Hypocreales</taxon>
        <taxon>Nectriaceae</taxon>
        <taxon>Fusarium</taxon>
    </lineage>
</organism>
<dbReference type="InterPro" id="IPR050783">
    <property type="entry name" value="Oxylipin_biosynth_metab"/>
</dbReference>
<sequence length="1420" mass="162096">MSEQSLIGSHTNGSANGRTSGSEWDAKIQKLNGELKQAKYLAGFHGDALIGDITRPGVRWWSDLRRILTFQHLPAIKNVLVHYIRTRTLDKTNLAGLVGSLSNDSLNRAKFIEGEVKAKYERMLHPPITYLGDAFKYRTADGKFNSAMHPQLGQAGAPYAKTVPSKTHPLGALPDPADLFDRLMAREDPGPDGKGRPSTSGLSSMLIYHATIIIHDIFRTNDNDKNISDSSSYLDLSPLYGFTEEMQRKIRDDKYKLGLLKPDTFAEDRLLRQPPGVCIYLVMYNRYHNYVATQLRRINENGRFSVPSKYQLSPLSSAAKEFVKDADKALTDDIWDYNKEWKRRRSAGIDDDDDEDEEFDELADRLRQKTLAGIERGLRKESERQKALCLEVTGKEHDDGKRKKFDPEGVLEQFLKAHEAAWDKLDEDLFQTARLITCGMYIQVSIHDYLRGLMGFMNFDTNFTLDPRVEMKNHKNVSRGLGNQVTVEFNLLYRFHCAISMKDESYAESFMAELFEKDAQWDPKSMGLPQFMQEMGKMKAKEGLKKPLEPWEQEFGLRNEGNPRFKPFKRNKYTGLFDDEAMVNELTSAMDDPIANFGPLNVPRCLRAVEILGIMQARKWEIGTLNDFRDFFGMKRHDSFESITPNEQVQNSLRDLYEHPDKVELYPGIFCETNQANGQLNADPGPSDLDSALWAAIFSDAITLVRSDRFYTVDWNTNSLTNWGMKEVTPDNDVCKSSMFHRLIQRAFPEWYPYDSIRFFHPFYTGEKLAELAKAQGYDKEFCVKTTPLKKAKKNSRGEMTKFDFELTKSNPQRPSKTVYLTHNNDIKRILEDTSDILVHPARTRISDLPPEIHDVLKPGQNNDPKENGVSLEAAARHSTVDHEHIQSYLVDIARNIIKREVVTTDKAKGIYQLDIVRDFAIPVVTRFVADFLGFGHLLRSDTNSHAPYSENEIYQHINNCQVFLSYNTDETKLLKRRKAFRDSMTFLLELVEAGNIREAGKWRTTRWVQGFFGTIASLGQEKPNFMTALGYRVAGEVLQREGNTTKAATILLLTGLDSAYNVVLAFTSVMESFFRNLYDEKPDKKGQKTKDAWLEIQRLAFEEDIKSNKRIQALVLKVQRWSVRLPIVRKASEGTTIQAYNRHTEASEPIKIAKGTVVVCDIHEAERRNWSESADERHELNYCSSFAEAFSEYHPKHVAATSLVTMVKVLAQLKNLRRGHDTQGVSKTVSIDASSVGYANYMAPMRLKEIELKVKEAHEKKELTAEQLEAIFPSQIRKPATATYLTTEWDEMVPFPTTWKLRFDGYGVSDYSKNNYEVLKVFKIPDDIQPFYQPNGPSHIGGSFATPTCVCHESWKKENKGKGHEHGEAGAHEILSACGTHMHLCLLHQDARLVKQLSLPLCCDFRLQDTKINDLKNLI</sequence>
<dbReference type="EMBL" id="LN649231">
    <property type="protein sequence ID" value="CEI70430.1"/>
    <property type="molecule type" value="Genomic_DNA"/>
</dbReference>
<dbReference type="GO" id="GO:0006631">
    <property type="term" value="P:fatty acid metabolic process"/>
    <property type="evidence" value="ECO:0007669"/>
    <property type="project" value="UniProtKB-ARBA"/>
</dbReference>
<evidence type="ECO:0000256" key="4">
    <source>
        <dbReference type="ARBA" id="ARBA00023004"/>
    </source>
</evidence>
<dbReference type="STRING" id="56646.A0A2L2U3D6"/>
<dbReference type="PANTHER" id="PTHR11903">
    <property type="entry name" value="PROSTAGLANDIN G/H SYNTHASE"/>
    <property type="match status" value="1"/>
</dbReference>
<evidence type="ECO:0000256" key="5">
    <source>
        <dbReference type="SAM" id="MobiDB-lite"/>
    </source>
</evidence>
<evidence type="ECO:0008006" key="8">
    <source>
        <dbReference type="Google" id="ProtNLM"/>
    </source>
</evidence>
<dbReference type="InterPro" id="IPR019791">
    <property type="entry name" value="Haem_peroxidase_animal"/>
</dbReference>
<evidence type="ECO:0000256" key="3">
    <source>
        <dbReference type="ARBA" id="ARBA00023002"/>
    </source>
</evidence>
<dbReference type="KEGG" id="fvn:FVRRES_10507"/>
<keyword evidence="7" id="KW-1185">Reference proteome</keyword>
<proteinExistence type="predicted"/>
<dbReference type="RefSeq" id="XP_025594144.1">
    <property type="nucleotide sequence ID" value="XM_025725558.1"/>
</dbReference>
<dbReference type="PROSITE" id="PS50292">
    <property type="entry name" value="PEROXIDASE_3"/>
    <property type="match status" value="1"/>
</dbReference>
<feature type="region of interest" description="Disordered" evidence="5">
    <location>
        <begin position="1"/>
        <end position="21"/>
    </location>
</feature>
<dbReference type="InterPro" id="IPR034812">
    <property type="entry name" value="Ppo-like_N"/>
</dbReference>
<dbReference type="Proteomes" id="UP000245910">
    <property type="component" value="Chromosome III"/>
</dbReference>
<accession>A0A2L2U3D6</accession>
<reference evidence="7" key="1">
    <citation type="submission" date="2014-10" db="EMBL/GenBank/DDBJ databases">
        <authorList>
            <person name="King R."/>
        </authorList>
    </citation>
    <scope>NUCLEOTIDE SEQUENCE [LARGE SCALE GENOMIC DNA]</scope>
    <source>
        <strain evidence="7">A3/5</strain>
    </source>
</reference>
<dbReference type="GO" id="GO:0046872">
    <property type="term" value="F:metal ion binding"/>
    <property type="evidence" value="ECO:0007669"/>
    <property type="project" value="UniProtKB-KW"/>
</dbReference>
<dbReference type="GeneID" id="37262145"/>
<dbReference type="PANTHER" id="PTHR11903:SF13">
    <property type="entry name" value="LINOLEATE 10R-LIPOXYGENASE"/>
    <property type="match status" value="1"/>
</dbReference>
<dbReference type="InterPro" id="IPR010255">
    <property type="entry name" value="Haem_peroxidase_sf"/>
</dbReference>
<dbReference type="CDD" id="cd09817">
    <property type="entry name" value="linoleate_diol_synthase_like"/>
    <property type="match status" value="1"/>
</dbReference>
<evidence type="ECO:0000256" key="1">
    <source>
        <dbReference type="ARBA" id="ARBA00022723"/>
    </source>
</evidence>
<dbReference type="GO" id="GO:0051213">
    <property type="term" value="F:dioxygenase activity"/>
    <property type="evidence" value="ECO:0007669"/>
    <property type="project" value="UniProtKB-KW"/>
</dbReference>
<dbReference type="Gene3D" id="1.10.640.10">
    <property type="entry name" value="Haem peroxidase domain superfamily, animal type"/>
    <property type="match status" value="1"/>
</dbReference>
<dbReference type="OrthoDB" id="823504at2759"/>